<dbReference type="GO" id="GO:0048367">
    <property type="term" value="P:shoot system development"/>
    <property type="evidence" value="ECO:0007669"/>
    <property type="project" value="InterPro"/>
</dbReference>
<evidence type="ECO:0000313" key="2">
    <source>
        <dbReference type="RefSeq" id="XP_038971147.1"/>
    </source>
</evidence>
<sequence length="314" mass="35500">MIVLVLVEARENTLALLPSILALLSKPKPKSKVTRRSSVSKALRRRKVASEGEHEDLNEISNVDFLFRAAYEGLSCKDVDDEKLLKAQKQLGDTGSMRRIFGEWYRLHPLSQSRGCLGNLYGCIEELLHLPSNQQVLSHSPQNKLVEAKLDRYIGLLDLCGDMWDSFAKMKERIQVLCSALLRRGDAASESKLHACIISVKKTQKDVKNCSRSLKQLNNNYTSISAIDKKCDLSMVLMEASSRFGMDELECADFSFYASYKFISCKDFDDRRVLKPLNQLEALESSIEVLQSGLECLFRQLIQSRVSLLNILSL</sequence>
<dbReference type="InterPro" id="IPR004320">
    <property type="entry name" value="BPS1_pln"/>
</dbReference>
<gene>
    <name evidence="2" type="primary">LOC103701159</name>
</gene>
<keyword evidence="1" id="KW-1185">Reference proteome</keyword>
<accession>A0A8B8ZCW8</accession>
<reference evidence="2" key="2">
    <citation type="submission" date="2025-08" db="UniProtKB">
        <authorList>
            <consortium name="RefSeq"/>
        </authorList>
    </citation>
    <scope>IDENTIFICATION</scope>
    <source>
        <tissue evidence="2">Young leaves</tissue>
    </source>
</reference>
<reference evidence="1" key="1">
    <citation type="journal article" date="2019" name="Nat. Commun.">
        <title>Genome-wide association mapping of date palm fruit traits.</title>
        <authorList>
            <person name="Hazzouri K.M."/>
            <person name="Gros-Balthazard M."/>
            <person name="Flowers J.M."/>
            <person name="Copetti D."/>
            <person name="Lemansour A."/>
            <person name="Lebrun M."/>
            <person name="Masmoudi K."/>
            <person name="Ferrand S."/>
            <person name="Dhar M.I."/>
            <person name="Fresquez Z.A."/>
            <person name="Rosas U."/>
            <person name="Zhang J."/>
            <person name="Talag J."/>
            <person name="Lee S."/>
            <person name="Kudrna D."/>
            <person name="Powell R.F."/>
            <person name="Leitch I.J."/>
            <person name="Krueger R.R."/>
            <person name="Wing R.A."/>
            <person name="Amiri K.M.A."/>
            <person name="Purugganan M.D."/>
        </authorList>
    </citation>
    <scope>NUCLEOTIDE SEQUENCE [LARGE SCALE GENOMIC DNA]</scope>
    <source>
        <strain evidence="1">cv. Khalas</strain>
    </source>
</reference>
<dbReference type="KEGG" id="pda:103701159"/>
<proteinExistence type="predicted"/>
<name>A0A8B8ZCW8_PHODC</name>
<dbReference type="GO" id="GO:0048364">
    <property type="term" value="P:root development"/>
    <property type="evidence" value="ECO:0007669"/>
    <property type="project" value="InterPro"/>
</dbReference>
<dbReference type="AlphaFoldDB" id="A0A8B8ZCW8"/>
<dbReference type="GeneID" id="103701159"/>
<dbReference type="PANTHER" id="PTHR33070:SF120">
    <property type="entry name" value="EXPRESSED PROTEIN"/>
    <property type="match status" value="1"/>
</dbReference>
<dbReference type="OrthoDB" id="1701699at2759"/>
<protein>
    <submittedName>
        <fullName evidence="2">Uncharacterized protein LOC103701159</fullName>
    </submittedName>
</protein>
<dbReference type="PANTHER" id="PTHR33070">
    <property type="entry name" value="OS06G0725500 PROTEIN"/>
    <property type="match status" value="1"/>
</dbReference>
<dbReference type="Proteomes" id="UP000228380">
    <property type="component" value="Chromosome 17"/>
</dbReference>
<evidence type="ECO:0000313" key="1">
    <source>
        <dbReference type="Proteomes" id="UP000228380"/>
    </source>
</evidence>
<dbReference type="RefSeq" id="XP_038971147.1">
    <property type="nucleotide sequence ID" value="XM_039115219.1"/>
</dbReference>
<organism evidence="1 2">
    <name type="scientific">Phoenix dactylifera</name>
    <name type="common">Date palm</name>
    <dbReference type="NCBI Taxonomy" id="42345"/>
    <lineage>
        <taxon>Eukaryota</taxon>
        <taxon>Viridiplantae</taxon>
        <taxon>Streptophyta</taxon>
        <taxon>Embryophyta</taxon>
        <taxon>Tracheophyta</taxon>
        <taxon>Spermatophyta</taxon>
        <taxon>Magnoliopsida</taxon>
        <taxon>Liliopsida</taxon>
        <taxon>Arecaceae</taxon>
        <taxon>Coryphoideae</taxon>
        <taxon>Phoeniceae</taxon>
        <taxon>Phoenix</taxon>
    </lineage>
</organism>
<dbReference type="Pfam" id="PF03087">
    <property type="entry name" value="BPS1"/>
    <property type="match status" value="2"/>
</dbReference>